<evidence type="ECO:0000313" key="2">
    <source>
        <dbReference type="Proteomes" id="UP000077857"/>
    </source>
</evidence>
<comment type="caution">
    <text evidence="1">The sequence shown here is derived from an EMBL/GenBank/DDBJ whole genome shotgun (WGS) entry which is preliminary data.</text>
</comment>
<evidence type="ECO:0008006" key="3">
    <source>
        <dbReference type="Google" id="ProtNLM"/>
    </source>
</evidence>
<dbReference type="InterPro" id="IPR027417">
    <property type="entry name" value="P-loop_NTPase"/>
</dbReference>
<name>A0A177NNM5_9GAMM</name>
<organism evidence="1 2">
    <name type="scientific">Methylomonas koyamae</name>
    <dbReference type="NCBI Taxonomy" id="702114"/>
    <lineage>
        <taxon>Bacteria</taxon>
        <taxon>Pseudomonadati</taxon>
        <taxon>Pseudomonadota</taxon>
        <taxon>Gammaproteobacteria</taxon>
        <taxon>Methylococcales</taxon>
        <taxon>Methylococcaceae</taxon>
        <taxon>Methylomonas</taxon>
    </lineage>
</organism>
<dbReference type="Proteomes" id="UP000077857">
    <property type="component" value="Unassembled WGS sequence"/>
</dbReference>
<dbReference type="EMBL" id="LUUJ01000054">
    <property type="protein sequence ID" value="OAI18963.1"/>
    <property type="molecule type" value="Genomic_DNA"/>
</dbReference>
<dbReference type="SUPFAM" id="SSF52540">
    <property type="entry name" value="P-loop containing nucleoside triphosphate hydrolases"/>
    <property type="match status" value="1"/>
</dbReference>
<reference evidence="1 2" key="1">
    <citation type="submission" date="2016-03" db="EMBL/GenBank/DDBJ databases">
        <authorList>
            <person name="Ploux O."/>
        </authorList>
    </citation>
    <scope>NUCLEOTIDE SEQUENCE [LARGE SCALE GENOMIC DNA]</scope>
    <source>
        <strain evidence="1 2">R-45378</strain>
    </source>
</reference>
<dbReference type="RefSeq" id="WP_197488426.1">
    <property type="nucleotide sequence ID" value="NZ_LUUJ01000054.1"/>
</dbReference>
<proteinExistence type="predicted"/>
<evidence type="ECO:0000313" key="1">
    <source>
        <dbReference type="EMBL" id="OAI18963.1"/>
    </source>
</evidence>
<protein>
    <recommendedName>
        <fullName evidence="3">ATPase AAA-type core domain-containing protein</fullName>
    </recommendedName>
</protein>
<accession>A0A177NNM5</accession>
<sequence>MKIPVFDAGIESKTTDTVNLKGVEGRANSPSWVAAQIKNLDALFLLDEIDVIAREEKWKIAELIKQLSDEGSELKFLIVGIAETAAELTCGHASVQRCLKETPLRKMKDDEIKEIIENGANKLGLKFSSAAIKKIVNVSAGYAHFAHLLALKASEKAIGEDRTEIGLGHISEATDDACGDAEGSLRTLYNDSVRSANTEELKKILIAASSVKEDEFNAAQLRAAYSQIWGNEINQGWLNNYLQKIVSDNSNSILRRLAKGVYKFSDPRMPSYIRLANLSVIPEVNQDIV</sequence>
<gene>
    <name evidence="1" type="ORF">A1507_08665</name>
</gene>
<dbReference type="AlphaFoldDB" id="A0A177NNM5"/>